<comment type="caution">
    <text evidence="1">The sequence shown here is derived from an EMBL/GenBank/DDBJ whole genome shotgun (WGS) entry which is preliminary data.</text>
</comment>
<proteinExistence type="predicted"/>
<organism evidence="1 2">
    <name type="scientific">Flavobacterium zubiriense</name>
    <dbReference type="NCBI Taxonomy" id="3138075"/>
    <lineage>
        <taxon>Bacteria</taxon>
        <taxon>Pseudomonadati</taxon>
        <taxon>Bacteroidota</taxon>
        <taxon>Flavobacteriia</taxon>
        <taxon>Flavobacteriales</taxon>
        <taxon>Flavobacteriaceae</taxon>
        <taxon>Flavobacterium</taxon>
    </lineage>
</organism>
<evidence type="ECO:0000313" key="2">
    <source>
        <dbReference type="Proteomes" id="UP001574169"/>
    </source>
</evidence>
<dbReference type="EMBL" id="JBCFQL010000006">
    <property type="protein sequence ID" value="MFA9191154.1"/>
    <property type="molecule type" value="Genomic_DNA"/>
</dbReference>
<dbReference type="RefSeq" id="WP_373406147.1">
    <property type="nucleotide sequence ID" value="NZ_JBCFQL010000006.1"/>
</dbReference>
<dbReference type="Proteomes" id="UP001574169">
    <property type="component" value="Unassembled WGS sequence"/>
</dbReference>
<name>A0ABV4TAN3_9FLAO</name>
<evidence type="ECO:0000313" key="1">
    <source>
        <dbReference type="EMBL" id="MFA9191154.1"/>
    </source>
</evidence>
<accession>A0ABV4TAN3</accession>
<reference evidence="1 2" key="1">
    <citation type="submission" date="2024-04" db="EMBL/GenBank/DDBJ databases">
        <title>New Clade of Flavobacterium.</title>
        <authorList>
            <person name="Matos L."/>
            <person name="Proenca D.N."/>
            <person name="Fransisco R.M."/>
            <person name="Chung A.P."/>
            <person name="Maccario L."/>
            <person name="Sorensen S.J."/>
            <person name="Morais P.V."/>
        </authorList>
    </citation>
    <scope>NUCLEOTIDE SEQUENCE [LARGE SCALE GENOMIC DNA]</scope>
    <source>
        <strain evidence="1 2">FZUC8N2.13</strain>
    </source>
</reference>
<keyword evidence="2" id="KW-1185">Reference proteome</keyword>
<protein>
    <submittedName>
        <fullName evidence="1">Uncharacterized protein</fullName>
    </submittedName>
</protein>
<sequence>MSLIETREQFSDAILEKRFIRKVSQDMNHDIDQAQTAYMSSRGFETENWYSGRGFVATESGLEYSHLKKHRFLDMKTRNSAKGTNRKKPHPVHNRIIYGHYNNMIKQLHFGFTHAVKEELMKINS</sequence>
<gene>
    <name evidence="1" type="ORF">AAGV28_07195</name>
</gene>